<reference evidence="1" key="1">
    <citation type="journal article" date="2020" name="Stud. Mycol.">
        <title>101 Dothideomycetes genomes: a test case for predicting lifestyles and emergence of pathogens.</title>
        <authorList>
            <person name="Haridas S."/>
            <person name="Albert R."/>
            <person name="Binder M."/>
            <person name="Bloem J."/>
            <person name="Labutti K."/>
            <person name="Salamov A."/>
            <person name="Andreopoulos B."/>
            <person name="Baker S."/>
            <person name="Barry K."/>
            <person name="Bills G."/>
            <person name="Bluhm B."/>
            <person name="Cannon C."/>
            <person name="Castanera R."/>
            <person name="Culley D."/>
            <person name="Daum C."/>
            <person name="Ezra D."/>
            <person name="Gonzalez J."/>
            <person name="Henrissat B."/>
            <person name="Kuo A."/>
            <person name="Liang C."/>
            <person name="Lipzen A."/>
            <person name="Lutzoni F."/>
            <person name="Magnuson J."/>
            <person name="Mondo S."/>
            <person name="Nolan M."/>
            <person name="Ohm R."/>
            <person name="Pangilinan J."/>
            <person name="Park H.-J."/>
            <person name="Ramirez L."/>
            <person name="Alfaro M."/>
            <person name="Sun H."/>
            <person name="Tritt A."/>
            <person name="Yoshinaga Y."/>
            <person name="Zwiers L.-H."/>
            <person name="Turgeon B."/>
            <person name="Goodwin S."/>
            <person name="Spatafora J."/>
            <person name="Crous P."/>
            <person name="Grigoriev I."/>
        </authorList>
    </citation>
    <scope>NUCLEOTIDE SEQUENCE</scope>
    <source>
        <strain evidence="1">CBS 207.26</strain>
    </source>
</reference>
<dbReference type="AlphaFoldDB" id="A0A6A6ET66"/>
<proteinExistence type="predicted"/>
<gene>
    <name evidence="1" type="ORF">K469DRAFT_288442</name>
</gene>
<dbReference type="Proteomes" id="UP000800200">
    <property type="component" value="Unassembled WGS sequence"/>
</dbReference>
<protein>
    <submittedName>
        <fullName evidence="1">Uncharacterized protein</fullName>
    </submittedName>
</protein>
<dbReference type="EMBL" id="ML994614">
    <property type="protein sequence ID" value="KAF2193280.1"/>
    <property type="molecule type" value="Genomic_DNA"/>
</dbReference>
<evidence type="ECO:0000313" key="1">
    <source>
        <dbReference type="EMBL" id="KAF2193280.1"/>
    </source>
</evidence>
<evidence type="ECO:0000313" key="2">
    <source>
        <dbReference type="Proteomes" id="UP000800200"/>
    </source>
</evidence>
<organism evidence="1 2">
    <name type="scientific">Zopfia rhizophila CBS 207.26</name>
    <dbReference type="NCBI Taxonomy" id="1314779"/>
    <lineage>
        <taxon>Eukaryota</taxon>
        <taxon>Fungi</taxon>
        <taxon>Dikarya</taxon>
        <taxon>Ascomycota</taxon>
        <taxon>Pezizomycotina</taxon>
        <taxon>Dothideomycetes</taxon>
        <taxon>Dothideomycetes incertae sedis</taxon>
        <taxon>Zopfiaceae</taxon>
        <taxon>Zopfia</taxon>
    </lineage>
</organism>
<name>A0A6A6ET66_9PEZI</name>
<accession>A0A6A6ET66</accession>
<sequence length="153" mass="17868">MSKNIIKKEYIWRSDLVSILMGLRHFLINKELAISGFELLMEVHLKRDTLLALLKAPLSKERSPMKPHRIRKTQTLLHKWPMRLPLWRQRTLCSILSTRFRVLVSTWVSMSRNCIRALSYSGKQLGSCMCIKAIILNGYLYCCRRATSCWSGL</sequence>
<keyword evidence="2" id="KW-1185">Reference proteome</keyword>